<evidence type="ECO:0000313" key="3">
    <source>
        <dbReference type="EMBL" id="KZT58080.1"/>
    </source>
</evidence>
<feature type="compositionally biased region" description="Basic and acidic residues" evidence="1">
    <location>
        <begin position="355"/>
        <end position="366"/>
    </location>
</feature>
<reference evidence="3 4" key="1">
    <citation type="journal article" date="2016" name="Mol. Biol. Evol.">
        <title>Comparative Genomics of Early-Diverging Mushroom-Forming Fungi Provides Insights into the Origins of Lignocellulose Decay Capabilities.</title>
        <authorList>
            <person name="Nagy L.G."/>
            <person name="Riley R."/>
            <person name="Tritt A."/>
            <person name="Adam C."/>
            <person name="Daum C."/>
            <person name="Floudas D."/>
            <person name="Sun H."/>
            <person name="Yadav J.S."/>
            <person name="Pangilinan J."/>
            <person name="Larsson K.H."/>
            <person name="Matsuura K."/>
            <person name="Barry K."/>
            <person name="Labutti K."/>
            <person name="Kuo R."/>
            <person name="Ohm R.A."/>
            <person name="Bhattacharya S.S."/>
            <person name="Shirouzu T."/>
            <person name="Yoshinaga Y."/>
            <person name="Martin F.M."/>
            <person name="Grigoriev I.V."/>
            <person name="Hibbett D.S."/>
        </authorList>
    </citation>
    <scope>NUCLEOTIDE SEQUENCE [LARGE SCALE GENOMIC DNA]</scope>
    <source>
        <strain evidence="3 4">HHB12733</strain>
    </source>
</reference>
<proteinExistence type="predicted"/>
<name>A0A165GHK2_9BASI</name>
<feature type="region of interest" description="Disordered" evidence="1">
    <location>
        <begin position="346"/>
        <end position="381"/>
    </location>
</feature>
<feature type="chain" id="PRO_5007858139" evidence="2">
    <location>
        <begin position="17"/>
        <end position="381"/>
    </location>
</feature>
<evidence type="ECO:0000313" key="4">
    <source>
        <dbReference type="Proteomes" id="UP000076842"/>
    </source>
</evidence>
<gene>
    <name evidence="3" type="ORF">CALCODRAFT_259627</name>
</gene>
<evidence type="ECO:0000256" key="2">
    <source>
        <dbReference type="SAM" id="SignalP"/>
    </source>
</evidence>
<accession>A0A165GHK2</accession>
<sequence>MKLSLLLTSLALLATGEPSPSHGASSHSADSRPAYIGALAKPALSFPKREIFNPLLKRQASAGDQPCATGCTSASDEALLQQITVGPLSLLWTCSPFPNVLPVLVSYPALPFTAALFLLFRRRFFLLRALTDTDPLQACAIPDWSCFCSAWNQLDQDPTCAACLAVIDQTGQLAQMCGPNGITASATNTATAASSSGTGVAGSCMAQCSSASDQAAVASLGTTVRVLSRGRYMRPNADFDLGADLRPGRRLRLHHALHPLLGLPGVHLRLRVPHGRRGRGPVRALPQLRRRRRLVHRGRWRVRGQPDPRLRLECRRLCPDGRCRRVWRQRKLEQLRRPRRQLACCASLRRPPQHRSKDGHGRPGRDGRRRNTPLTANERSE</sequence>
<keyword evidence="4" id="KW-1185">Reference proteome</keyword>
<feature type="signal peptide" evidence="2">
    <location>
        <begin position="1"/>
        <end position="16"/>
    </location>
</feature>
<organism evidence="3 4">
    <name type="scientific">Calocera cornea HHB12733</name>
    <dbReference type="NCBI Taxonomy" id="1353952"/>
    <lineage>
        <taxon>Eukaryota</taxon>
        <taxon>Fungi</taxon>
        <taxon>Dikarya</taxon>
        <taxon>Basidiomycota</taxon>
        <taxon>Agaricomycotina</taxon>
        <taxon>Dacrymycetes</taxon>
        <taxon>Dacrymycetales</taxon>
        <taxon>Dacrymycetaceae</taxon>
        <taxon>Calocera</taxon>
    </lineage>
</organism>
<dbReference type="EMBL" id="KV423955">
    <property type="protein sequence ID" value="KZT58080.1"/>
    <property type="molecule type" value="Genomic_DNA"/>
</dbReference>
<feature type="compositionally biased region" description="Polar residues" evidence="1">
    <location>
        <begin position="372"/>
        <end position="381"/>
    </location>
</feature>
<dbReference type="InParanoid" id="A0A165GHK2"/>
<dbReference type="Proteomes" id="UP000076842">
    <property type="component" value="Unassembled WGS sequence"/>
</dbReference>
<dbReference type="AlphaFoldDB" id="A0A165GHK2"/>
<protein>
    <submittedName>
        <fullName evidence="3">Uncharacterized protein</fullName>
    </submittedName>
</protein>
<keyword evidence="2" id="KW-0732">Signal</keyword>
<evidence type="ECO:0000256" key="1">
    <source>
        <dbReference type="SAM" id="MobiDB-lite"/>
    </source>
</evidence>